<evidence type="ECO:0000256" key="4">
    <source>
        <dbReference type="ARBA" id="ARBA00022679"/>
    </source>
</evidence>
<keyword evidence="2" id="KW-1003">Cell membrane</keyword>
<comment type="subcellular location">
    <subcellularLocation>
        <location evidence="1">Cell membrane</location>
    </subcellularLocation>
</comment>
<dbReference type="InterPro" id="IPR026461">
    <property type="entry name" value="Trfase_2_rSAM/seldom_assoc"/>
</dbReference>
<protein>
    <submittedName>
        <fullName evidence="7">Glycosyltransferase</fullName>
    </submittedName>
</protein>
<dbReference type="NCBIfam" id="TIGR04283">
    <property type="entry name" value="glyco_like_mftF"/>
    <property type="match status" value="1"/>
</dbReference>
<dbReference type="Proteomes" id="UP000885822">
    <property type="component" value="Unassembled WGS sequence"/>
</dbReference>
<proteinExistence type="predicted"/>
<evidence type="ECO:0000256" key="2">
    <source>
        <dbReference type="ARBA" id="ARBA00022475"/>
    </source>
</evidence>
<gene>
    <name evidence="7" type="ORF">ENG92_02200</name>
</gene>
<name>A0A831KCE8_9GAMM</name>
<feature type="domain" description="Glycosyltransferase 2-like" evidence="6">
    <location>
        <begin position="3"/>
        <end position="132"/>
    </location>
</feature>
<evidence type="ECO:0000256" key="5">
    <source>
        <dbReference type="ARBA" id="ARBA00023136"/>
    </source>
</evidence>
<organism evidence="7">
    <name type="scientific">Thiolapillus brandeum</name>
    <dbReference type="NCBI Taxonomy" id="1076588"/>
    <lineage>
        <taxon>Bacteria</taxon>
        <taxon>Pseudomonadati</taxon>
        <taxon>Pseudomonadota</taxon>
        <taxon>Gammaproteobacteria</taxon>
        <taxon>Chromatiales</taxon>
        <taxon>Sedimenticolaceae</taxon>
        <taxon>Thiolapillus</taxon>
    </lineage>
</organism>
<accession>A0A831KCE8</accession>
<evidence type="ECO:0000259" key="6">
    <source>
        <dbReference type="Pfam" id="PF00535"/>
    </source>
</evidence>
<dbReference type="CDD" id="cd02522">
    <property type="entry name" value="GT_2_like_a"/>
    <property type="match status" value="1"/>
</dbReference>
<keyword evidence="5" id="KW-0472">Membrane</keyword>
<keyword evidence="4" id="KW-0808">Transferase</keyword>
<dbReference type="InterPro" id="IPR029044">
    <property type="entry name" value="Nucleotide-diphossugar_trans"/>
</dbReference>
<sequence>MISIIIPCLNESAHIHATLECLQAMRKRGHEVIIVDGGSTDDSVDLARPLCDTLLQIPAGRARQMNAGAAIAQGDILWFLHADTLLASCQDKRLLNTLEQTRAIWGRFDIRLSGNRPCLRIIETAMNWRSRWTGIATGDQGIFLRKTAFQKIRGFADIPLMEDIDLSHRLKKSFGPPACLPHKLLASSRRWESHGVIRTVLLMWKLRLYYALGADPADLARLYR</sequence>
<dbReference type="Pfam" id="PF00535">
    <property type="entry name" value="Glycos_transf_2"/>
    <property type="match status" value="1"/>
</dbReference>
<dbReference type="AlphaFoldDB" id="A0A831KCE8"/>
<dbReference type="PANTHER" id="PTHR43646">
    <property type="entry name" value="GLYCOSYLTRANSFERASE"/>
    <property type="match status" value="1"/>
</dbReference>
<reference evidence="7" key="1">
    <citation type="journal article" date="2020" name="mSystems">
        <title>Genome- and Community-Level Interaction Insights into Carbon Utilization and Element Cycling Functions of Hydrothermarchaeota in Hydrothermal Sediment.</title>
        <authorList>
            <person name="Zhou Z."/>
            <person name="Liu Y."/>
            <person name="Xu W."/>
            <person name="Pan J."/>
            <person name="Luo Z.H."/>
            <person name="Li M."/>
        </authorList>
    </citation>
    <scope>NUCLEOTIDE SEQUENCE [LARGE SCALE GENOMIC DNA]</scope>
    <source>
        <strain evidence="7">HyVt-26</strain>
    </source>
</reference>
<keyword evidence="3" id="KW-0328">Glycosyltransferase</keyword>
<evidence type="ECO:0000256" key="1">
    <source>
        <dbReference type="ARBA" id="ARBA00004236"/>
    </source>
</evidence>
<dbReference type="InterPro" id="IPR001173">
    <property type="entry name" value="Glyco_trans_2-like"/>
</dbReference>
<dbReference type="GO" id="GO:0005886">
    <property type="term" value="C:plasma membrane"/>
    <property type="evidence" value="ECO:0007669"/>
    <property type="project" value="UniProtKB-SubCell"/>
</dbReference>
<evidence type="ECO:0000256" key="3">
    <source>
        <dbReference type="ARBA" id="ARBA00022676"/>
    </source>
</evidence>
<comment type="caution">
    <text evidence="7">The sequence shown here is derived from an EMBL/GenBank/DDBJ whole genome shotgun (WGS) entry which is preliminary data.</text>
</comment>
<dbReference type="PANTHER" id="PTHR43646:SF2">
    <property type="entry name" value="GLYCOSYLTRANSFERASE 2-LIKE DOMAIN-CONTAINING PROTEIN"/>
    <property type="match status" value="1"/>
</dbReference>
<dbReference type="SUPFAM" id="SSF53448">
    <property type="entry name" value="Nucleotide-diphospho-sugar transferases"/>
    <property type="match status" value="1"/>
</dbReference>
<dbReference type="EMBL" id="DRCV01000099">
    <property type="protein sequence ID" value="HDK37814.1"/>
    <property type="molecule type" value="Genomic_DNA"/>
</dbReference>
<evidence type="ECO:0000313" key="7">
    <source>
        <dbReference type="EMBL" id="HDK37814.1"/>
    </source>
</evidence>
<dbReference type="GO" id="GO:0016757">
    <property type="term" value="F:glycosyltransferase activity"/>
    <property type="evidence" value="ECO:0007669"/>
    <property type="project" value="UniProtKB-KW"/>
</dbReference>
<dbReference type="Gene3D" id="3.90.550.10">
    <property type="entry name" value="Spore Coat Polysaccharide Biosynthesis Protein SpsA, Chain A"/>
    <property type="match status" value="1"/>
</dbReference>